<dbReference type="PANTHER" id="PTHR12818">
    <property type="entry name" value="TRNA (ADENINE(37)-N6)-METHYLTRANSFERASE"/>
    <property type="match status" value="1"/>
</dbReference>
<dbReference type="InterPro" id="IPR023368">
    <property type="entry name" value="UPF0066_cons_site"/>
</dbReference>
<dbReference type="NCBIfam" id="TIGR00104">
    <property type="entry name" value="tRNA_TsaA"/>
    <property type="match status" value="1"/>
</dbReference>
<evidence type="ECO:0000259" key="3">
    <source>
        <dbReference type="PROSITE" id="PS51668"/>
    </source>
</evidence>
<keyword evidence="4" id="KW-0808">Transferase</keyword>
<evidence type="ECO:0000256" key="2">
    <source>
        <dbReference type="ARBA" id="ARBA00033753"/>
    </source>
</evidence>
<dbReference type="SUPFAM" id="SSF118196">
    <property type="entry name" value="YaeB-like"/>
    <property type="match status" value="1"/>
</dbReference>
<name>A0A318JE80_9NEIS</name>
<proteinExistence type="inferred from homology"/>
<dbReference type="PANTHER" id="PTHR12818:SF0">
    <property type="entry name" value="TRNA (ADENINE(37)-N6)-METHYLTRANSFERASE"/>
    <property type="match status" value="1"/>
</dbReference>
<accession>A0A318JE80</accession>
<protein>
    <submittedName>
        <fullName evidence="4">tRNA-Thr(GGU) m(6)t(6)A37 methyltransferase TsaA</fullName>
    </submittedName>
</protein>
<keyword evidence="5" id="KW-1185">Reference proteome</keyword>
<dbReference type="InterPro" id="IPR036413">
    <property type="entry name" value="YaeB-like_sf"/>
</dbReference>
<dbReference type="CDD" id="cd09281">
    <property type="entry name" value="UPF0066"/>
    <property type="match status" value="1"/>
</dbReference>
<dbReference type="OrthoDB" id="9804309at2"/>
<evidence type="ECO:0000256" key="1">
    <source>
        <dbReference type="ARBA" id="ARBA00022691"/>
    </source>
</evidence>
<dbReference type="FunFam" id="2.40.30.70:FF:000001">
    <property type="entry name" value="tRNA (N6-threonylcarbamoyladenosine(37)-N6)-methyltransferase TrmO"/>
    <property type="match status" value="1"/>
</dbReference>
<dbReference type="Pfam" id="PF18389">
    <property type="entry name" value="TrmO_C"/>
    <property type="match status" value="1"/>
</dbReference>
<evidence type="ECO:0000313" key="4">
    <source>
        <dbReference type="EMBL" id="PXX46055.1"/>
    </source>
</evidence>
<sequence length="233" mass="25644">MSYPFAAVGIVHSPYKEKFGIPRQPSLAPAAEVSVELLPPFNHPDTVRGLEAFSHVWISFVFHQTARRGWQALVRPPRLGGNAKVGVFASRSTHRPNPLGLSLVELRGIDFHDGVRLQLAGADLLDGTPVLDIKPYIPFVEARPEARGGFVDGPPVCLQVEWNSTALQQLAALPSPPPALAALIEQVLAQDPRPAYQDDPQRIYGVQLYDYNIRFSVADNHARVLEIQRLAPN</sequence>
<dbReference type="RefSeq" id="WP_110313471.1">
    <property type="nucleotide sequence ID" value="NZ_QJKC01000010.1"/>
</dbReference>
<dbReference type="GO" id="GO:0032259">
    <property type="term" value="P:methylation"/>
    <property type="evidence" value="ECO:0007669"/>
    <property type="project" value="UniProtKB-KW"/>
</dbReference>
<dbReference type="EMBL" id="QJKC01000010">
    <property type="protein sequence ID" value="PXX46055.1"/>
    <property type="molecule type" value="Genomic_DNA"/>
</dbReference>
<dbReference type="AlphaFoldDB" id="A0A318JE80"/>
<comment type="similarity">
    <text evidence="2">Belongs to the tRNA methyltransferase O family.</text>
</comment>
<dbReference type="InterPro" id="IPR040372">
    <property type="entry name" value="YaeB-like"/>
</dbReference>
<organism evidence="4 5">
    <name type="scientific">Aquitalea magnusonii</name>
    <dbReference type="NCBI Taxonomy" id="332411"/>
    <lineage>
        <taxon>Bacteria</taxon>
        <taxon>Pseudomonadati</taxon>
        <taxon>Pseudomonadota</taxon>
        <taxon>Betaproteobacteria</taxon>
        <taxon>Neisseriales</taxon>
        <taxon>Chromobacteriaceae</taxon>
        <taxon>Aquitalea</taxon>
    </lineage>
</organism>
<dbReference type="Gene3D" id="3.30.2310.10">
    <property type="entry name" value="YaeB-like"/>
    <property type="match status" value="1"/>
</dbReference>
<dbReference type="Pfam" id="PF01980">
    <property type="entry name" value="TrmO_N"/>
    <property type="match status" value="1"/>
</dbReference>
<dbReference type="InterPro" id="IPR023370">
    <property type="entry name" value="TrmO-like_N"/>
</dbReference>
<evidence type="ECO:0000313" key="5">
    <source>
        <dbReference type="Proteomes" id="UP000248395"/>
    </source>
</evidence>
<dbReference type="Gene3D" id="2.40.30.70">
    <property type="entry name" value="YaeB-like"/>
    <property type="match status" value="1"/>
</dbReference>
<dbReference type="PROSITE" id="PS51668">
    <property type="entry name" value="TSAA_2"/>
    <property type="match status" value="1"/>
</dbReference>
<comment type="caution">
    <text evidence="4">The sequence shown here is derived from an EMBL/GenBank/DDBJ whole genome shotgun (WGS) entry which is preliminary data.</text>
</comment>
<dbReference type="InterPro" id="IPR036414">
    <property type="entry name" value="YaeB_N_sf"/>
</dbReference>
<dbReference type="Proteomes" id="UP000248395">
    <property type="component" value="Unassembled WGS sequence"/>
</dbReference>
<gene>
    <name evidence="4" type="ORF">DFR38_110153</name>
</gene>
<dbReference type="GO" id="GO:0008168">
    <property type="term" value="F:methyltransferase activity"/>
    <property type="evidence" value="ECO:0007669"/>
    <property type="project" value="UniProtKB-KW"/>
</dbReference>
<reference evidence="4 5" key="1">
    <citation type="submission" date="2018-05" db="EMBL/GenBank/DDBJ databases">
        <title>Genomic Encyclopedia of Type Strains, Phase IV (KMG-IV): sequencing the most valuable type-strain genomes for metagenomic binning, comparative biology and taxonomic classification.</title>
        <authorList>
            <person name="Goeker M."/>
        </authorList>
    </citation>
    <scope>NUCLEOTIDE SEQUENCE [LARGE SCALE GENOMIC DNA]</scope>
    <source>
        <strain evidence="4 5">DSM 25134</strain>
    </source>
</reference>
<keyword evidence="1" id="KW-0949">S-adenosyl-L-methionine</keyword>
<dbReference type="InterPro" id="IPR041369">
    <property type="entry name" value="TrmO_C"/>
</dbReference>
<dbReference type="PROSITE" id="PS01318">
    <property type="entry name" value="TSAA_1"/>
    <property type="match status" value="1"/>
</dbReference>
<feature type="domain" description="TsaA-like" evidence="3">
    <location>
        <begin position="5"/>
        <end position="145"/>
    </location>
</feature>
<keyword evidence="4" id="KW-0489">Methyltransferase</keyword>